<protein>
    <submittedName>
        <fullName evidence="5">Segregation and condensation protein B</fullName>
    </submittedName>
</protein>
<evidence type="ECO:0000256" key="3">
    <source>
        <dbReference type="ARBA" id="ARBA00022829"/>
    </source>
</evidence>
<evidence type="ECO:0000313" key="5">
    <source>
        <dbReference type="EMBL" id="POR05219.1"/>
    </source>
</evidence>
<dbReference type="InterPro" id="IPR005234">
    <property type="entry name" value="ScpB_csome_segregation"/>
</dbReference>
<proteinExistence type="predicted"/>
<organism evidence="5 6">
    <name type="scientific">Alkalispirochaeta sphaeroplastigenens</name>
    <dbReference type="NCBI Taxonomy" id="1187066"/>
    <lineage>
        <taxon>Bacteria</taxon>
        <taxon>Pseudomonadati</taxon>
        <taxon>Spirochaetota</taxon>
        <taxon>Spirochaetia</taxon>
        <taxon>Spirochaetales</taxon>
        <taxon>Spirochaetaceae</taxon>
        <taxon>Alkalispirochaeta</taxon>
    </lineage>
</organism>
<dbReference type="OrthoDB" id="9806226at2"/>
<dbReference type="PANTHER" id="PTHR34298:SF2">
    <property type="entry name" value="SEGREGATION AND CONDENSATION PROTEIN B"/>
    <property type="match status" value="1"/>
</dbReference>
<gene>
    <name evidence="5" type="ORF">AU468_01655</name>
</gene>
<keyword evidence="3" id="KW-0159">Chromosome partition</keyword>
<evidence type="ECO:0000313" key="6">
    <source>
        <dbReference type="Proteomes" id="UP000237350"/>
    </source>
</evidence>
<name>A0A2S4K0D0_9SPIO</name>
<keyword evidence="2" id="KW-0132">Cell division</keyword>
<dbReference type="Pfam" id="PF04079">
    <property type="entry name" value="SMC_ScpB"/>
    <property type="match status" value="1"/>
</dbReference>
<dbReference type="EMBL" id="LPWH01000004">
    <property type="protein sequence ID" value="POR05219.1"/>
    <property type="molecule type" value="Genomic_DNA"/>
</dbReference>
<dbReference type="Proteomes" id="UP000237350">
    <property type="component" value="Unassembled WGS sequence"/>
</dbReference>
<evidence type="ECO:0000256" key="4">
    <source>
        <dbReference type="ARBA" id="ARBA00023306"/>
    </source>
</evidence>
<dbReference type="InterPro" id="IPR036388">
    <property type="entry name" value="WH-like_DNA-bd_sf"/>
</dbReference>
<dbReference type="SUPFAM" id="SSF46785">
    <property type="entry name" value="Winged helix' DNA-binding domain"/>
    <property type="match status" value="2"/>
</dbReference>
<dbReference type="PANTHER" id="PTHR34298">
    <property type="entry name" value="SEGREGATION AND CONDENSATION PROTEIN B"/>
    <property type="match status" value="1"/>
</dbReference>
<keyword evidence="1" id="KW-0963">Cytoplasm</keyword>
<sequence length="177" mass="20119">MESEKALIEAILFLEGDPIDAKTIARISGLSREQVDQVVEMIREDYTADDRGMELVSLGGALQLVPKRELWPRLRERFGKKRENRLSRAAMETLSIIAYSQPITRGEIETLRGVAADTMIRQLLDRGLIKETGRKDAPGRPAQYGTTRHFLQHFNLESIADLPRLDEVEQERFSLNG</sequence>
<dbReference type="RefSeq" id="WP_018525251.1">
    <property type="nucleotide sequence ID" value="NZ_LPWH01000004.1"/>
</dbReference>
<dbReference type="Gene3D" id="1.10.10.10">
    <property type="entry name" value="Winged helix-like DNA-binding domain superfamily/Winged helix DNA-binding domain"/>
    <property type="match status" value="2"/>
</dbReference>
<dbReference type="GO" id="GO:0051301">
    <property type="term" value="P:cell division"/>
    <property type="evidence" value="ECO:0007669"/>
    <property type="project" value="UniProtKB-KW"/>
</dbReference>
<dbReference type="GO" id="GO:0051304">
    <property type="term" value="P:chromosome separation"/>
    <property type="evidence" value="ECO:0007669"/>
    <property type="project" value="InterPro"/>
</dbReference>
<dbReference type="AlphaFoldDB" id="A0A2S4K0D0"/>
<keyword evidence="4" id="KW-0131">Cell cycle</keyword>
<comment type="caution">
    <text evidence="5">The sequence shown here is derived from an EMBL/GenBank/DDBJ whole genome shotgun (WGS) entry which is preliminary data.</text>
</comment>
<keyword evidence="6" id="KW-1185">Reference proteome</keyword>
<evidence type="ECO:0000256" key="1">
    <source>
        <dbReference type="ARBA" id="ARBA00022490"/>
    </source>
</evidence>
<dbReference type="NCBIfam" id="TIGR00281">
    <property type="entry name" value="SMC-Scp complex subunit ScpB"/>
    <property type="match status" value="1"/>
</dbReference>
<dbReference type="InterPro" id="IPR036390">
    <property type="entry name" value="WH_DNA-bd_sf"/>
</dbReference>
<evidence type="ECO:0000256" key="2">
    <source>
        <dbReference type="ARBA" id="ARBA00022618"/>
    </source>
</evidence>
<reference evidence="6" key="1">
    <citation type="submission" date="2015-12" db="EMBL/GenBank/DDBJ databases">
        <authorList>
            <person name="Lodha T.D."/>
            <person name="Chintalapati S."/>
            <person name="Chintalapati V.R."/>
            <person name="Sravanthi T."/>
        </authorList>
    </citation>
    <scope>NUCLEOTIDE SEQUENCE [LARGE SCALE GENOMIC DNA]</scope>
    <source>
        <strain evidence="6">JC133</strain>
    </source>
</reference>
<dbReference type="PIRSF" id="PIRSF019345">
    <property type="entry name" value="ScpB"/>
    <property type="match status" value="1"/>
</dbReference>
<accession>A0A2S4K0D0</accession>